<dbReference type="Gene3D" id="1.10.286.20">
    <property type="match status" value="1"/>
</dbReference>
<dbReference type="HAMAP" id="MF_00050">
    <property type="entry name" value="EF_Ts"/>
    <property type="match status" value="1"/>
</dbReference>
<feature type="domain" description="Translation elongation factor EFTs/EF1B dimerisation" evidence="6">
    <location>
        <begin position="33"/>
        <end position="194"/>
    </location>
</feature>
<dbReference type="InterPro" id="IPR001816">
    <property type="entry name" value="Transl_elong_EFTs/EF1B"/>
</dbReference>
<dbReference type="AlphaFoldDB" id="A0A2M7RJZ2"/>
<evidence type="ECO:0000256" key="2">
    <source>
        <dbReference type="ARBA" id="ARBA00016956"/>
    </source>
</evidence>
<comment type="caution">
    <text evidence="7">The sequence shown here is derived from an EMBL/GenBank/DDBJ whole genome shotgun (WGS) entry which is preliminary data.</text>
</comment>
<dbReference type="EMBL" id="PFMD01000017">
    <property type="protein sequence ID" value="PIY97075.1"/>
    <property type="molecule type" value="Genomic_DNA"/>
</dbReference>
<evidence type="ECO:0000259" key="6">
    <source>
        <dbReference type="Pfam" id="PF00889"/>
    </source>
</evidence>
<evidence type="ECO:0000256" key="5">
    <source>
        <dbReference type="HAMAP-Rule" id="MF_00050"/>
    </source>
</evidence>
<comment type="subcellular location">
    <subcellularLocation>
        <location evidence="5">Cytoplasm</location>
    </subcellularLocation>
</comment>
<dbReference type="InterPro" id="IPR014039">
    <property type="entry name" value="Transl_elong_EFTs/EF1B_dimer"/>
</dbReference>
<reference evidence="7 8" key="1">
    <citation type="submission" date="2017-09" db="EMBL/GenBank/DDBJ databases">
        <title>Depth-based differentiation of microbial function through sediment-hosted aquifers and enrichment of novel symbionts in the deep terrestrial subsurface.</title>
        <authorList>
            <person name="Probst A.J."/>
            <person name="Ladd B."/>
            <person name="Jarett J.K."/>
            <person name="Geller-Mcgrath D.E."/>
            <person name="Sieber C.M."/>
            <person name="Emerson J.B."/>
            <person name="Anantharaman K."/>
            <person name="Thomas B.C."/>
            <person name="Malmstrom R."/>
            <person name="Stieglmeier M."/>
            <person name="Klingl A."/>
            <person name="Woyke T."/>
            <person name="Ryan C.M."/>
            <person name="Banfield J.F."/>
        </authorList>
    </citation>
    <scope>NUCLEOTIDE SEQUENCE [LARGE SCALE GENOMIC DNA]</scope>
    <source>
        <strain evidence="7">CG_4_10_14_0_8_um_filter_42_10</strain>
    </source>
</reference>
<evidence type="ECO:0000256" key="3">
    <source>
        <dbReference type="ARBA" id="ARBA00022768"/>
    </source>
</evidence>
<evidence type="ECO:0000313" key="7">
    <source>
        <dbReference type="EMBL" id="PIY97075.1"/>
    </source>
</evidence>
<proteinExistence type="inferred from homology"/>
<comment type="similarity">
    <text evidence="1 5">Belongs to the EF-Ts family.</text>
</comment>
<dbReference type="GO" id="GO:0005737">
    <property type="term" value="C:cytoplasm"/>
    <property type="evidence" value="ECO:0007669"/>
    <property type="project" value="UniProtKB-SubCell"/>
</dbReference>
<dbReference type="FunFam" id="1.10.8.10:FF:000001">
    <property type="entry name" value="Elongation factor Ts"/>
    <property type="match status" value="1"/>
</dbReference>
<dbReference type="PROSITE" id="PS01126">
    <property type="entry name" value="EF_TS_1"/>
    <property type="match status" value="1"/>
</dbReference>
<keyword evidence="3 5" id="KW-0251">Elongation factor</keyword>
<dbReference type="Gene3D" id="3.30.479.20">
    <property type="entry name" value="Elongation factor Ts, dimerisation domain"/>
    <property type="match status" value="1"/>
</dbReference>
<dbReference type="PANTHER" id="PTHR11741:SF0">
    <property type="entry name" value="ELONGATION FACTOR TS, MITOCHONDRIAL"/>
    <property type="match status" value="1"/>
</dbReference>
<dbReference type="PANTHER" id="PTHR11741">
    <property type="entry name" value="ELONGATION FACTOR TS"/>
    <property type="match status" value="1"/>
</dbReference>
<gene>
    <name evidence="5 7" type="primary">tsf</name>
    <name evidence="7" type="ORF">COY66_01385</name>
</gene>
<accession>A0A2M7RJZ2</accession>
<organism evidence="7 8">
    <name type="scientific">Candidatus Kerfeldbacteria bacterium CG_4_10_14_0_8_um_filter_42_10</name>
    <dbReference type="NCBI Taxonomy" id="2014248"/>
    <lineage>
        <taxon>Bacteria</taxon>
        <taxon>Candidatus Kerfeldiibacteriota</taxon>
    </lineage>
</organism>
<dbReference type="SUPFAM" id="SSF54713">
    <property type="entry name" value="Elongation factor Ts (EF-Ts), dimerisation domain"/>
    <property type="match status" value="1"/>
</dbReference>
<dbReference type="CDD" id="cd14275">
    <property type="entry name" value="UBA_EF-Ts"/>
    <property type="match status" value="1"/>
</dbReference>
<dbReference type="Pfam" id="PF00889">
    <property type="entry name" value="EF_TS"/>
    <property type="match status" value="1"/>
</dbReference>
<name>A0A2M7RJZ2_9BACT</name>
<protein>
    <recommendedName>
        <fullName evidence="2 5">Elongation factor Ts</fullName>
        <shortName evidence="5">EF-Ts</shortName>
    </recommendedName>
</protein>
<dbReference type="Proteomes" id="UP000230779">
    <property type="component" value="Unassembled WGS sequence"/>
</dbReference>
<dbReference type="SUPFAM" id="SSF46934">
    <property type="entry name" value="UBA-like"/>
    <property type="match status" value="1"/>
</dbReference>
<dbReference type="GO" id="GO:0003746">
    <property type="term" value="F:translation elongation factor activity"/>
    <property type="evidence" value="ECO:0007669"/>
    <property type="project" value="UniProtKB-UniRule"/>
</dbReference>
<comment type="function">
    <text evidence="5">Associates with the EF-Tu.GDP complex and induces the exchange of GDP to GTP. It remains bound to the aminoacyl-tRNA.EF-Tu.GTP complex up to the GTP hydrolysis stage on the ribosome.</text>
</comment>
<sequence>MPKTSMDQIRELRQKTGAGVMDAKEVLEKTNGDIEKAIELLRKRGQKIAAEKQSREAKEGWIGHYIHTNGKVAALVELYCETDFVARNAEFKELAHNIAMQIAAMNPSYLSPHDVPEEEKEKEREIYREQMINDKKPKNIIDKIIEGKLSKFYSEICLLKQPYFQDEKKTIEDLVTEKISKLGEKIEIGKFVRLSL</sequence>
<evidence type="ECO:0000256" key="1">
    <source>
        <dbReference type="ARBA" id="ARBA00005532"/>
    </source>
</evidence>
<dbReference type="FunFam" id="1.10.286.20:FF:000001">
    <property type="entry name" value="Elongation factor Ts"/>
    <property type="match status" value="1"/>
</dbReference>
<keyword evidence="5" id="KW-0963">Cytoplasm</keyword>
<evidence type="ECO:0000313" key="8">
    <source>
        <dbReference type="Proteomes" id="UP000230779"/>
    </source>
</evidence>
<keyword evidence="4 5" id="KW-0648">Protein biosynthesis</keyword>
<feature type="region of interest" description="Involved in Mg(2+) ion dislocation from EF-Tu" evidence="5">
    <location>
        <begin position="82"/>
        <end position="85"/>
    </location>
</feature>
<evidence type="ECO:0000256" key="4">
    <source>
        <dbReference type="ARBA" id="ARBA00022917"/>
    </source>
</evidence>
<dbReference type="InterPro" id="IPR036402">
    <property type="entry name" value="EF-Ts_dimer_sf"/>
</dbReference>
<dbReference type="Gene3D" id="1.10.8.10">
    <property type="entry name" value="DNA helicase RuvA subunit, C-terminal domain"/>
    <property type="match status" value="1"/>
</dbReference>
<dbReference type="InterPro" id="IPR009060">
    <property type="entry name" value="UBA-like_sf"/>
</dbReference>
<dbReference type="InterPro" id="IPR018101">
    <property type="entry name" value="Transl_elong_Ts_CS"/>
</dbReference>